<name>A0AAW0R9Z9_9PEZI</name>
<feature type="transmembrane region" description="Helical" evidence="2">
    <location>
        <begin position="371"/>
        <end position="400"/>
    </location>
</feature>
<feature type="region of interest" description="Disordered" evidence="1">
    <location>
        <begin position="53"/>
        <end position="74"/>
    </location>
</feature>
<comment type="caution">
    <text evidence="3">The sequence shown here is derived from an EMBL/GenBank/DDBJ whole genome shotgun (WGS) entry which is preliminary data.</text>
</comment>
<dbReference type="AlphaFoldDB" id="A0AAW0R9Z9"/>
<feature type="compositionally biased region" description="Polar residues" evidence="1">
    <location>
        <begin position="65"/>
        <end position="74"/>
    </location>
</feature>
<keyword evidence="2" id="KW-0472">Membrane</keyword>
<protein>
    <submittedName>
        <fullName evidence="3">Uncharacterized protein</fullName>
    </submittedName>
</protein>
<keyword evidence="2" id="KW-0812">Transmembrane</keyword>
<gene>
    <name evidence="3" type="ORF">PG999_003008</name>
</gene>
<dbReference type="Proteomes" id="UP001392437">
    <property type="component" value="Unassembled WGS sequence"/>
</dbReference>
<keyword evidence="2" id="KW-1133">Transmembrane helix</keyword>
<proteinExistence type="predicted"/>
<evidence type="ECO:0000256" key="2">
    <source>
        <dbReference type="SAM" id="Phobius"/>
    </source>
</evidence>
<evidence type="ECO:0000313" key="3">
    <source>
        <dbReference type="EMBL" id="KAK8130628.1"/>
    </source>
</evidence>
<reference evidence="3 4" key="1">
    <citation type="submission" date="2023-01" db="EMBL/GenBank/DDBJ databases">
        <title>Analysis of 21 Apiospora genomes using comparative genomics revels a genus with tremendous synthesis potential of carbohydrate active enzymes and secondary metabolites.</title>
        <authorList>
            <person name="Sorensen T."/>
        </authorList>
    </citation>
    <scope>NUCLEOTIDE SEQUENCE [LARGE SCALE GENOMIC DNA]</scope>
    <source>
        <strain evidence="3 4">CBS 117206</strain>
    </source>
</reference>
<dbReference type="EMBL" id="JAQQWP010000002">
    <property type="protein sequence ID" value="KAK8130628.1"/>
    <property type="molecule type" value="Genomic_DNA"/>
</dbReference>
<keyword evidence="4" id="KW-1185">Reference proteome</keyword>
<accession>A0AAW0R9Z9</accession>
<evidence type="ECO:0000313" key="4">
    <source>
        <dbReference type="Proteomes" id="UP001392437"/>
    </source>
</evidence>
<sequence>MLDKAREDMASGGIECRPTDNDKRHVLQAIFAVLCWTSATLKPLVGANATRPAAAAPPLHDPNTTEEGSSNASSKFTVLSAENCSRIYSSSNTRRPIGSLFHTYRSRSHAAHSREQGTLETTLGGVDTQTASSTFEDMLYEPGLTYHSLLMAGHVQIRWVDTLTAHLYFNRSTRELSVFRYPSICAARIYSVQNIKVLERCVIQLNMHLACDESPYLPEHVDVPSITEKLLPHQLTDSPDEPASIYKEVLLTYRLLFGQSQRSRKCISQLLDNATNASSAGISRRMESNDHPVLADPLLRKRSGPHIKGNIFPASALDVRNELIESGSYSARDDFPVFGPRLLSLQRYNKRRQLTKITDLWRDRRNPLQWYTFWVVTIIGGFGLIVALLQLVVGFVQMAYAIHPAAELK</sequence>
<organism evidence="3 4">
    <name type="scientific">Apiospora kogelbergensis</name>
    <dbReference type="NCBI Taxonomy" id="1337665"/>
    <lineage>
        <taxon>Eukaryota</taxon>
        <taxon>Fungi</taxon>
        <taxon>Dikarya</taxon>
        <taxon>Ascomycota</taxon>
        <taxon>Pezizomycotina</taxon>
        <taxon>Sordariomycetes</taxon>
        <taxon>Xylariomycetidae</taxon>
        <taxon>Amphisphaeriales</taxon>
        <taxon>Apiosporaceae</taxon>
        <taxon>Apiospora</taxon>
    </lineage>
</organism>
<evidence type="ECO:0000256" key="1">
    <source>
        <dbReference type="SAM" id="MobiDB-lite"/>
    </source>
</evidence>